<sequence length="297" mass="31887">MHTQMPRLTIGGTPPDKGAQDMKECEQNPMRRATRIYDGPVGGGRYRAGQAGPRACRHGGAQRTLFAGAPLTRMRPRRVRRKRGGRALAIAALIVCLIVAIPAFRSLGTNDLGSLAGQTTGNQESPRSTPVQEWRKGEVPHLYQVDPQWANEPYAGGDMRENGCGPTCLSMVYVALTGNTNGDPVAIARMSEEQGHTVDGMTAWTLMSDGAQALGLASWEVAASADDVRAELEAGNPIICSVRPGDFTTTGHFIVLAGIADDGQVIVHDPNSAERSEHTWDLERVLSQCANLWAFSA</sequence>
<keyword evidence="2" id="KW-0472">Membrane</keyword>
<keyword evidence="2" id="KW-1133">Transmembrane helix</keyword>
<evidence type="ECO:0000313" key="4">
    <source>
        <dbReference type="EMBL" id="EEA91237.1"/>
    </source>
</evidence>
<dbReference type="Gene3D" id="3.90.70.10">
    <property type="entry name" value="Cysteine proteinases"/>
    <property type="match status" value="1"/>
</dbReference>
<reference evidence="4 5" key="1">
    <citation type="submission" date="2008-10" db="EMBL/GenBank/DDBJ databases">
        <title>Draft genome sequence of Collinsella stercoris (DSM 13279).</title>
        <authorList>
            <person name="Sudarsanam P."/>
            <person name="Ley R."/>
            <person name="Guruge J."/>
            <person name="Turnbaugh P.J."/>
            <person name="Mahowald M."/>
            <person name="Liep D."/>
            <person name="Gordon J."/>
        </authorList>
    </citation>
    <scope>NUCLEOTIDE SEQUENCE [LARGE SCALE GENOMIC DNA]</scope>
    <source>
        <strain evidence="4 5">DSM 13279</strain>
    </source>
</reference>
<organism evidence="4 5">
    <name type="scientific">Collinsella stercoris DSM 13279</name>
    <dbReference type="NCBI Taxonomy" id="445975"/>
    <lineage>
        <taxon>Bacteria</taxon>
        <taxon>Bacillati</taxon>
        <taxon>Actinomycetota</taxon>
        <taxon>Coriobacteriia</taxon>
        <taxon>Coriobacteriales</taxon>
        <taxon>Coriobacteriaceae</taxon>
        <taxon>Collinsella</taxon>
    </lineage>
</organism>
<dbReference type="STRING" id="445975.COLSTE_00581"/>
<dbReference type="Proteomes" id="UP000003560">
    <property type="component" value="Unassembled WGS sequence"/>
</dbReference>
<feature type="domain" description="Peptidase C39-like" evidence="3">
    <location>
        <begin position="138"/>
        <end position="271"/>
    </location>
</feature>
<accession>B6G940</accession>
<gene>
    <name evidence="4" type="ORF">COLSTE_00581</name>
</gene>
<evidence type="ECO:0000259" key="3">
    <source>
        <dbReference type="Pfam" id="PF13529"/>
    </source>
</evidence>
<evidence type="ECO:0000256" key="1">
    <source>
        <dbReference type="SAM" id="MobiDB-lite"/>
    </source>
</evidence>
<dbReference type="AlphaFoldDB" id="B6G940"/>
<comment type="caution">
    <text evidence="4">The sequence shown here is derived from an EMBL/GenBank/DDBJ whole genome shotgun (WGS) entry which is preliminary data.</text>
</comment>
<dbReference type="InterPro" id="IPR039564">
    <property type="entry name" value="Peptidase_C39-like"/>
</dbReference>
<protein>
    <recommendedName>
        <fullName evidence="3">Peptidase C39-like domain-containing protein</fullName>
    </recommendedName>
</protein>
<proteinExistence type="predicted"/>
<feature type="transmembrane region" description="Helical" evidence="2">
    <location>
        <begin position="84"/>
        <end position="104"/>
    </location>
</feature>
<dbReference type="EMBL" id="ABXJ01000030">
    <property type="protein sequence ID" value="EEA91237.1"/>
    <property type="molecule type" value="Genomic_DNA"/>
</dbReference>
<dbReference type="HOGENOM" id="CLU_055782_2_1_11"/>
<keyword evidence="2" id="KW-0812">Transmembrane</keyword>
<dbReference type="eggNOG" id="COG0768">
    <property type="taxonomic scope" value="Bacteria"/>
</dbReference>
<feature type="region of interest" description="Disordered" evidence="1">
    <location>
        <begin position="1"/>
        <end position="22"/>
    </location>
</feature>
<evidence type="ECO:0000256" key="2">
    <source>
        <dbReference type="SAM" id="Phobius"/>
    </source>
</evidence>
<keyword evidence="5" id="KW-1185">Reference proteome</keyword>
<dbReference type="Pfam" id="PF13529">
    <property type="entry name" value="Peptidase_C39_2"/>
    <property type="match status" value="1"/>
</dbReference>
<reference evidence="4 5" key="2">
    <citation type="submission" date="2008-10" db="EMBL/GenBank/DDBJ databases">
        <authorList>
            <person name="Fulton L."/>
            <person name="Clifton S."/>
            <person name="Fulton B."/>
            <person name="Xu J."/>
            <person name="Minx P."/>
            <person name="Pepin K.H."/>
            <person name="Johnson M."/>
            <person name="Thiruvilangam P."/>
            <person name="Bhonagiri V."/>
            <person name="Nash W.E."/>
            <person name="Mardis E.R."/>
            <person name="Wilson R.K."/>
        </authorList>
    </citation>
    <scope>NUCLEOTIDE SEQUENCE [LARGE SCALE GENOMIC DNA]</scope>
    <source>
        <strain evidence="4 5">DSM 13279</strain>
    </source>
</reference>
<evidence type="ECO:0000313" key="5">
    <source>
        <dbReference type="Proteomes" id="UP000003560"/>
    </source>
</evidence>
<name>B6G940_9ACTN</name>